<dbReference type="AlphaFoldDB" id="A0AAE5A8H4"/>
<evidence type="ECO:0000256" key="6">
    <source>
        <dbReference type="PIRNR" id="PIRNR000441"/>
    </source>
</evidence>
<dbReference type="Proteomes" id="UP001185863">
    <property type="component" value="Unassembled WGS sequence"/>
</dbReference>
<dbReference type="InterPro" id="IPR011004">
    <property type="entry name" value="Trimer_LpxA-like_sf"/>
</dbReference>
<keyword evidence="4" id="KW-0677">Repeat</keyword>
<dbReference type="EC" id="2.3.1.30" evidence="6"/>
<comment type="catalytic activity">
    <reaction evidence="6">
        <text>L-serine + acetyl-CoA = O-acetyl-L-serine + CoA</text>
        <dbReference type="Rhea" id="RHEA:24560"/>
        <dbReference type="ChEBI" id="CHEBI:33384"/>
        <dbReference type="ChEBI" id="CHEBI:57287"/>
        <dbReference type="ChEBI" id="CHEBI:57288"/>
        <dbReference type="ChEBI" id="CHEBI:58340"/>
        <dbReference type="EC" id="2.3.1.30"/>
    </reaction>
</comment>
<evidence type="ECO:0000313" key="7">
    <source>
        <dbReference type="EMBL" id="MDV7267188.1"/>
    </source>
</evidence>
<evidence type="ECO:0000256" key="5">
    <source>
        <dbReference type="ARBA" id="ARBA00023315"/>
    </source>
</evidence>
<dbReference type="GO" id="GO:0006535">
    <property type="term" value="P:cysteine biosynthetic process from serine"/>
    <property type="evidence" value="ECO:0007669"/>
    <property type="project" value="InterPro"/>
</dbReference>
<dbReference type="GO" id="GO:0005737">
    <property type="term" value="C:cytoplasm"/>
    <property type="evidence" value="ECO:0007669"/>
    <property type="project" value="InterPro"/>
</dbReference>
<dbReference type="SUPFAM" id="SSF51161">
    <property type="entry name" value="Trimeric LpxA-like enzymes"/>
    <property type="match status" value="1"/>
</dbReference>
<evidence type="ECO:0000313" key="8">
    <source>
        <dbReference type="Proteomes" id="UP001185863"/>
    </source>
</evidence>
<comment type="similarity">
    <text evidence="1 6">Belongs to the transferase hexapeptide repeat family.</text>
</comment>
<dbReference type="GO" id="GO:0009001">
    <property type="term" value="F:serine O-acetyltransferase activity"/>
    <property type="evidence" value="ECO:0007669"/>
    <property type="project" value="UniProtKB-EC"/>
</dbReference>
<dbReference type="RefSeq" id="WP_317745934.1">
    <property type="nucleotide sequence ID" value="NZ_JAWLUP010000075.1"/>
</dbReference>
<dbReference type="InterPro" id="IPR018357">
    <property type="entry name" value="Hexapep_transf_CS"/>
</dbReference>
<name>A0AAE5A8H4_9NOCA</name>
<evidence type="ECO:0000256" key="4">
    <source>
        <dbReference type="ARBA" id="ARBA00022737"/>
    </source>
</evidence>
<keyword evidence="3 6" id="KW-0808">Transferase</keyword>
<gene>
    <name evidence="7" type="ORF">R4315_21910</name>
</gene>
<dbReference type="PROSITE" id="PS00101">
    <property type="entry name" value="HEXAPEP_TRANSFERASES"/>
    <property type="match status" value="1"/>
</dbReference>
<comment type="caution">
    <text evidence="7">The sequence shown here is derived from an EMBL/GenBank/DDBJ whole genome shotgun (WGS) entry which is preliminary data.</text>
</comment>
<protein>
    <recommendedName>
        <fullName evidence="2 6">Serine acetyltransferase</fullName>
        <ecNumber evidence="6">2.3.1.30</ecNumber>
    </recommendedName>
</protein>
<dbReference type="PIRSF" id="PIRSF000441">
    <property type="entry name" value="CysE"/>
    <property type="match status" value="1"/>
</dbReference>
<accession>A0AAE5A8H4</accession>
<reference evidence="7" key="1">
    <citation type="submission" date="2023-10" db="EMBL/GenBank/DDBJ databases">
        <title>Development of a sustainable strategy for remediation of hydrocarbon-contaminated territories based on the waste exchange concept.</title>
        <authorList>
            <person name="Krivoruchko A."/>
        </authorList>
    </citation>
    <scope>NUCLEOTIDE SEQUENCE</scope>
    <source>
        <strain evidence="7">IEGM 68</strain>
    </source>
</reference>
<dbReference type="InterPro" id="IPR005881">
    <property type="entry name" value="Ser_O-AcTrfase"/>
</dbReference>
<keyword evidence="5 6" id="KW-0012">Acyltransferase</keyword>
<proteinExistence type="inferred from homology"/>
<dbReference type="CDD" id="cd03354">
    <property type="entry name" value="LbH_SAT"/>
    <property type="match status" value="1"/>
</dbReference>
<sequence length="192" mass="20260">MQPVQQRLMPHYCAMSIRATLREDWHVNRGDGRGIFVVTAFRFAQAARGAGAHPRLAALPVGVAYKLIVSWLLGIDLPWSLPAPGPGLQLQHCVGLVVHKDAVIGRHVAFKQGVTIGISGSTTRPDGAPTIGNDVVVGSGAQILGRITIGDNAVIGAGAIVLRPVPRGAVAVGNPARHFFRRAERAHSKVGD</sequence>
<dbReference type="InterPro" id="IPR045304">
    <property type="entry name" value="LbH_SAT"/>
</dbReference>
<dbReference type="Pfam" id="PF00132">
    <property type="entry name" value="Hexapep"/>
    <property type="match status" value="1"/>
</dbReference>
<dbReference type="PANTHER" id="PTHR42811">
    <property type="entry name" value="SERINE ACETYLTRANSFERASE"/>
    <property type="match status" value="1"/>
</dbReference>
<organism evidence="7 8">
    <name type="scientific">Rhodococcus oxybenzonivorans</name>
    <dbReference type="NCBI Taxonomy" id="1990687"/>
    <lineage>
        <taxon>Bacteria</taxon>
        <taxon>Bacillati</taxon>
        <taxon>Actinomycetota</taxon>
        <taxon>Actinomycetes</taxon>
        <taxon>Mycobacteriales</taxon>
        <taxon>Nocardiaceae</taxon>
        <taxon>Rhodococcus</taxon>
    </lineage>
</organism>
<evidence type="ECO:0000256" key="1">
    <source>
        <dbReference type="ARBA" id="ARBA00007274"/>
    </source>
</evidence>
<evidence type="ECO:0000256" key="2">
    <source>
        <dbReference type="ARBA" id="ARBA00018522"/>
    </source>
</evidence>
<dbReference type="EMBL" id="JAWLUP010000075">
    <property type="protein sequence ID" value="MDV7267188.1"/>
    <property type="molecule type" value="Genomic_DNA"/>
</dbReference>
<dbReference type="InterPro" id="IPR001451">
    <property type="entry name" value="Hexapep"/>
</dbReference>
<evidence type="ECO:0000256" key="3">
    <source>
        <dbReference type="ARBA" id="ARBA00022679"/>
    </source>
</evidence>
<dbReference type="Gene3D" id="2.160.10.10">
    <property type="entry name" value="Hexapeptide repeat proteins"/>
    <property type="match status" value="1"/>
</dbReference>